<reference evidence="1 2" key="1">
    <citation type="submission" date="2023-02" db="EMBL/GenBank/DDBJ databases">
        <title>Genome sequence of Shewanella metallivivens ER-Te-42B-Light, sp. nov., enriched from sulfide tube worms (Riftia pachyptila) isolated from Explorer Ridge in the Pacific Ocean.</title>
        <authorList>
            <person name="Maltman C."/>
            <person name="Kuzyk S.B."/>
            <person name="Kyndt J.A."/>
            <person name="Yurkov V."/>
        </authorList>
    </citation>
    <scope>NUCLEOTIDE SEQUENCE [LARGE SCALE GENOMIC DNA]</scope>
    <source>
        <strain evidence="1 2">ER-Te-42B-Light</strain>
    </source>
</reference>
<proteinExistence type="predicted"/>
<protein>
    <submittedName>
        <fullName evidence="1">Uncharacterized protein</fullName>
    </submittedName>
</protein>
<comment type="caution">
    <text evidence="1">The sequence shown here is derived from an EMBL/GenBank/DDBJ whole genome shotgun (WGS) entry which is preliminary data.</text>
</comment>
<evidence type="ECO:0000313" key="2">
    <source>
        <dbReference type="Proteomes" id="UP001213691"/>
    </source>
</evidence>
<dbReference type="Proteomes" id="UP001213691">
    <property type="component" value="Unassembled WGS sequence"/>
</dbReference>
<evidence type="ECO:0000313" key="1">
    <source>
        <dbReference type="EMBL" id="MDD8058213.1"/>
    </source>
</evidence>
<dbReference type="EMBL" id="JAQQPZ010000002">
    <property type="protein sequence ID" value="MDD8058213.1"/>
    <property type="molecule type" value="Genomic_DNA"/>
</dbReference>
<accession>A0ABT5THX9</accession>
<keyword evidence="2" id="KW-1185">Reference proteome</keyword>
<organism evidence="1 2">
    <name type="scientific">Shewanella metallivivens</name>
    <dbReference type="NCBI Taxonomy" id="2872342"/>
    <lineage>
        <taxon>Bacteria</taxon>
        <taxon>Pseudomonadati</taxon>
        <taxon>Pseudomonadota</taxon>
        <taxon>Gammaproteobacteria</taxon>
        <taxon>Alteromonadales</taxon>
        <taxon>Shewanellaceae</taxon>
        <taxon>Shewanella</taxon>
    </lineage>
</organism>
<name>A0ABT5THX9_9GAMM</name>
<sequence>MDCDSELIQPIKSDIVNDKTEEFSGKLITNETTKPHQLAAVFFIVIWQIKMIQTGKTTYSLS</sequence>
<gene>
    <name evidence="1" type="ORF">PQR79_03570</name>
</gene>